<proteinExistence type="predicted"/>
<accession>A0A1J1HNM5</accession>
<name>A0A1J1HNM5_9DIPT</name>
<dbReference type="AlphaFoldDB" id="A0A1J1HNM5"/>
<protein>
    <submittedName>
        <fullName evidence="1">CLUMA_CG003594, isoform A</fullName>
    </submittedName>
</protein>
<evidence type="ECO:0000313" key="2">
    <source>
        <dbReference type="Proteomes" id="UP000183832"/>
    </source>
</evidence>
<organism evidence="1 2">
    <name type="scientific">Clunio marinus</name>
    <dbReference type="NCBI Taxonomy" id="568069"/>
    <lineage>
        <taxon>Eukaryota</taxon>
        <taxon>Metazoa</taxon>
        <taxon>Ecdysozoa</taxon>
        <taxon>Arthropoda</taxon>
        <taxon>Hexapoda</taxon>
        <taxon>Insecta</taxon>
        <taxon>Pterygota</taxon>
        <taxon>Neoptera</taxon>
        <taxon>Endopterygota</taxon>
        <taxon>Diptera</taxon>
        <taxon>Nematocera</taxon>
        <taxon>Chironomoidea</taxon>
        <taxon>Chironomidae</taxon>
        <taxon>Clunio</taxon>
    </lineage>
</organism>
<sequence>MILERFLGVFVCKKEKKNVGTKCNSPLSQIFNHIVLLLVKIMNNTCVGVKLTHNSISEMNLSLSNE</sequence>
<keyword evidence="2" id="KW-1185">Reference proteome</keyword>
<dbReference type="EMBL" id="CVRI01000014">
    <property type="protein sequence ID" value="CRK89647.1"/>
    <property type="molecule type" value="Genomic_DNA"/>
</dbReference>
<dbReference type="Proteomes" id="UP000183832">
    <property type="component" value="Unassembled WGS sequence"/>
</dbReference>
<reference evidence="1 2" key="1">
    <citation type="submission" date="2015-04" db="EMBL/GenBank/DDBJ databases">
        <authorList>
            <person name="Syromyatnikov M.Y."/>
            <person name="Popov V.N."/>
        </authorList>
    </citation>
    <scope>NUCLEOTIDE SEQUENCE [LARGE SCALE GENOMIC DNA]</scope>
</reference>
<gene>
    <name evidence="1" type="ORF">CLUMA_CG003594</name>
</gene>
<evidence type="ECO:0000313" key="1">
    <source>
        <dbReference type="EMBL" id="CRK89647.1"/>
    </source>
</evidence>